<sequence length="312" mass="34586">MRIVSLLPSTTEIISALGKQNQLVGRSHECDFPNGISSLPACTESKFNADGNSYEIDQRIKALLQEGLSIYRVDENQLADLDPDIIVTQDHCEVCAASVDDVKQAVRNRLGKEVKIISVSPTNLFEVVDSIRTIADAIGARKEAEKLTAQMKSELKGIQEAVTNFYHPEVLALEWMDPLMAAGNWIPELIQLAGGYPVGAQSGQHSPSLGWQKVQKMDPPIITITPCGYSIEQTLSEISILTGRKGWDQLSAVKNKQVFVMDGNHFFNRPGPRLVDSTQILAEILHPAKFRNGNNHSGWINLYKHQFQQDIL</sequence>
<gene>
    <name evidence="2" type="ORF">LX73_1772</name>
</gene>
<dbReference type="PANTHER" id="PTHR42860:SF1">
    <property type="entry name" value="VITAMIN B12-BINDING PROTEIN"/>
    <property type="match status" value="1"/>
</dbReference>
<reference evidence="2 3" key="1">
    <citation type="submission" date="2019-07" db="EMBL/GenBank/DDBJ databases">
        <title>Genomic Encyclopedia of Archaeal and Bacterial Type Strains, Phase II (KMG-II): from individual species to whole genera.</title>
        <authorList>
            <person name="Goeker M."/>
        </authorList>
    </citation>
    <scope>NUCLEOTIDE SEQUENCE [LARGE SCALE GENOMIC DNA]</scope>
    <source>
        <strain evidence="2 3">DSM 21935</strain>
    </source>
</reference>
<dbReference type="Gene3D" id="3.40.50.1980">
    <property type="entry name" value="Nitrogenase molybdenum iron protein domain"/>
    <property type="match status" value="2"/>
</dbReference>
<dbReference type="AlphaFoldDB" id="A0A5D3YPF1"/>
<dbReference type="EMBL" id="VNHY01000002">
    <property type="protein sequence ID" value="TYP94049.1"/>
    <property type="molecule type" value="Genomic_DNA"/>
</dbReference>
<protein>
    <submittedName>
        <fullName evidence="2">Iron complex transport system substrate-binding protein</fullName>
    </submittedName>
</protein>
<proteinExistence type="predicted"/>
<dbReference type="RefSeq" id="WP_148899078.1">
    <property type="nucleotide sequence ID" value="NZ_VNHY01000002.1"/>
</dbReference>
<name>A0A5D3YPF1_9BACT</name>
<accession>A0A5D3YPF1</accession>
<dbReference type="PROSITE" id="PS50983">
    <property type="entry name" value="FE_B12_PBP"/>
    <property type="match status" value="1"/>
</dbReference>
<dbReference type="InterPro" id="IPR002491">
    <property type="entry name" value="ABC_transptr_periplasmic_BD"/>
</dbReference>
<keyword evidence="3" id="KW-1185">Reference proteome</keyword>
<dbReference type="Pfam" id="PF01497">
    <property type="entry name" value="Peripla_BP_2"/>
    <property type="match status" value="1"/>
</dbReference>
<comment type="caution">
    <text evidence="2">The sequence shown here is derived from an EMBL/GenBank/DDBJ whole genome shotgun (WGS) entry which is preliminary data.</text>
</comment>
<evidence type="ECO:0000259" key="1">
    <source>
        <dbReference type="PROSITE" id="PS50983"/>
    </source>
</evidence>
<evidence type="ECO:0000313" key="2">
    <source>
        <dbReference type="EMBL" id="TYP94049.1"/>
    </source>
</evidence>
<dbReference type="SUPFAM" id="SSF53807">
    <property type="entry name" value="Helical backbone' metal receptor"/>
    <property type="match status" value="1"/>
</dbReference>
<dbReference type="Proteomes" id="UP000324595">
    <property type="component" value="Unassembled WGS sequence"/>
</dbReference>
<organism evidence="2 3">
    <name type="scientific">Fodinibius salinus</name>
    <dbReference type="NCBI Taxonomy" id="860790"/>
    <lineage>
        <taxon>Bacteria</taxon>
        <taxon>Pseudomonadati</taxon>
        <taxon>Balneolota</taxon>
        <taxon>Balneolia</taxon>
        <taxon>Balneolales</taxon>
        <taxon>Balneolaceae</taxon>
        <taxon>Fodinibius</taxon>
    </lineage>
</organism>
<dbReference type="OrthoDB" id="9787772at2"/>
<evidence type="ECO:0000313" key="3">
    <source>
        <dbReference type="Proteomes" id="UP000324595"/>
    </source>
</evidence>
<dbReference type="PANTHER" id="PTHR42860">
    <property type="entry name" value="VITAMIN B12-BINDING PROTEIN"/>
    <property type="match status" value="1"/>
</dbReference>
<dbReference type="InterPro" id="IPR051030">
    <property type="entry name" value="Vitamin_B12-ABC_binding"/>
</dbReference>
<dbReference type="CDD" id="cd01144">
    <property type="entry name" value="BtuF"/>
    <property type="match status" value="1"/>
</dbReference>
<feature type="domain" description="Fe/B12 periplasmic-binding" evidence="1">
    <location>
        <begin position="2"/>
        <end position="289"/>
    </location>
</feature>